<keyword evidence="2" id="KW-1185">Reference proteome</keyword>
<proteinExistence type="predicted"/>
<evidence type="ECO:0000313" key="1">
    <source>
        <dbReference type="EMBL" id="MBE9252745.1"/>
    </source>
</evidence>
<dbReference type="InterPro" id="IPR036188">
    <property type="entry name" value="FAD/NAD-bd_sf"/>
</dbReference>
<dbReference type="PANTHER" id="PTHR42716:SF3">
    <property type="entry name" value="SLL1913 PROTEIN"/>
    <property type="match status" value="1"/>
</dbReference>
<accession>A0ABR9VN15</accession>
<reference evidence="1 2" key="1">
    <citation type="submission" date="2020-10" db="EMBL/GenBank/DDBJ databases">
        <authorList>
            <person name="Castelo-Branco R."/>
            <person name="Eusebio N."/>
            <person name="Adriana R."/>
            <person name="Vieira A."/>
            <person name="Brugerolle De Fraissinette N."/>
            <person name="Rezende De Castro R."/>
            <person name="Schneider M.P."/>
            <person name="Vasconcelos V."/>
            <person name="Leao P.N."/>
        </authorList>
    </citation>
    <scope>NUCLEOTIDE SEQUENCE [LARGE SCALE GENOMIC DNA]</scope>
    <source>
        <strain evidence="1 2">LEGE 00031</strain>
    </source>
</reference>
<dbReference type="Proteomes" id="UP000658720">
    <property type="component" value="Unassembled WGS sequence"/>
</dbReference>
<sequence>MAMATKSIPQLTTDILVVGGGTGGTAAAIQAARRGVKTILVSEGPWLGGMLTSAGVAAPDGNELAAWQTGLWGQFLRTLQTQQPGGLDHGWVSLFTFDPRLGAKVLADWVADLPTLTWINHQFPVEVLKNGDRLVGVRFPDYEIRTKVILDGTELGDLLALGDIDHRWGWDWQDKFDEPSCPVAPNGMTKEYPIQSPTWVFLLRKTTNSQTNIIAEPTIDVAQDFSNTWQNHGEKDFLTYGQLPGEHYMINWPIAGNDYGRDLDRLLGSEKERQAYLREAYQYSYAYAHYLQQHHSEKLELATGIFPQVGDLSTAFALHPYYRESRRLKGQQVITERDILPQGEVASLPIHNQKVTSIAVGNYANDHHYPGYEFPLAPKSLIWGGRWTGTPFTIPFEALLSPTVRGYLPCEKNISVSHMANGSTRLQPLVMNTGQAVGMIAALSIEKNCDPQDLDVRDVQEALIGDRQAPAAVIPLFNLAPDHPEWRQWQRYYLDNPEQYPPSGHCPVDVNLARLPFSKSQYVYSGELQKSENQTYQLTCQQSGKVLKVITERPEVAEQLIDCAHGQKITLGGRYNPAGNWLVVETVETITSGKDLGGR</sequence>
<comment type="caution">
    <text evidence="1">The sequence shown here is derived from an EMBL/GenBank/DDBJ whole genome shotgun (WGS) entry which is preliminary data.</text>
</comment>
<protein>
    <submittedName>
        <fullName evidence="1">FAD-dependent oxidoreductase</fullName>
    </submittedName>
</protein>
<gene>
    <name evidence="1" type="ORF">IQ217_02525</name>
</gene>
<dbReference type="InterPro" id="IPR005288">
    <property type="entry name" value="NadB"/>
</dbReference>
<name>A0ABR9VN15_9SYNC</name>
<dbReference type="Pfam" id="PF12831">
    <property type="entry name" value="FAD_oxidored"/>
    <property type="match status" value="1"/>
</dbReference>
<dbReference type="PANTHER" id="PTHR42716">
    <property type="entry name" value="L-ASPARTATE OXIDASE"/>
    <property type="match status" value="1"/>
</dbReference>
<evidence type="ECO:0000313" key="2">
    <source>
        <dbReference type="Proteomes" id="UP000658720"/>
    </source>
</evidence>
<dbReference type="Gene3D" id="3.50.50.60">
    <property type="entry name" value="FAD/NAD(P)-binding domain"/>
    <property type="match status" value="1"/>
</dbReference>
<dbReference type="SUPFAM" id="SSF51905">
    <property type="entry name" value="FAD/NAD(P)-binding domain"/>
    <property type="match status" value="1"/>
</dbReference>
<dbReference type="EMBL" id="JADEVV010000005">
    <property type="protein sequence ID" value="MBE9252745.1"/>
    <property type="molecule type" value="Genomic_DNA"/>
</dbReference>
<organism evidence="1 2">
    <name type="scientific">Synechocystis salina LEGE 00031</name>
    <dbReference type="NCBI Taxonomy" id="1828736"/>
    <lineage>
        <taxon>Bacteria</taxon>
        <taxon>Bacillati</taxon>
        <taxon>Cyanobacteriota</taxon>
        <taxon>Cyanophyceae</taxon>
        <taxon>Synechococcales</taxon>
        <taxon>Merismopediaceae</taxon>
        <taxon>Synechocystis</taxon>
    </lineage>
</organism>